<dbReference type="Gene3D" id="3.90.1720.10">
    <property type="entry name" value="endopeptidase domain like (from Nostoc punctiforme)"/>
    <property type="match status" value="1"/>
</dbReference>
<dbReference type="InterPro" id="IPR038765">
    <property type="entry name" value="Papain-like_cys_pep_sf"/>
</dbReference>
<evidence type="ECO:0000313" key="1">
    <source>
        <dbReference type="EMBL" id="GEO03114.1"/>
    </source>
</evidence>
<reference evidence="1 2" key="1">
    <citation type="submission" date="2019-07" db="EMBL/GenBank/DDBJ databases">
        <title>Whole genome shotgun sequence of Adhaeribacter aerolatus NBRC 106133.</title>
        <authorList>
            <person name="Hosoyama A."/>
            <person name="Uohara A."/>
            <person name="Ohji S."/>
            <person name="Ichikawa N."/>
        </authorList>
    </citation>
    <scope>NUCLEOTIDE SEQUENCE [LARGE SCALE GENOMIC DNA]</scope>
    <source>
        <strain evidence="1 2">NBRC 106133</strain>
    </source>
</reference>
<dbReference type="Pfam" id="PF05708">
    <property type="entry name" value="Peptidase_C92"/>
    <property type="match status" value="1"/>
</dbReference>
<dbReference type="AlphaFoldDB" id="A0A512ATU0"/>
<sequence length="148" mass="17669">MGIIYEKNEELYVYEAVQPVKLTKFENWIKRGKDSHFVVKRLKESNRVLNTENLIRLKKAGEKYKDKDYDLYFGWSDDKIYCSELVWKMYKEALNIELGSLQKLKEFNLNNKFVKKKMEERYGNKIPLNEKVISPSAIFESNKLETVI</sequence>
<accession>A0A512ATU0</accession>
<dbReference type="Proteomes" id="UP000321532">
    <property type="component" value="Unassembled WGS sequence"/>
</dbReference>
<protein>
    <recommendedName>
        <fullName evidence="3">Peptidoglycan peptidase</fullName>
    </recommendedName>
</protein>
<dbReference type="EMBL" id="BJYS01000004">
    <property type="protein sequence ID" value="GEO03114.1"/>
    <property type="molecule type" value="Genomic_DNA"/>
</dbReference>
<gene>
    <name evidence="1" type="ORF">AAE02nite_07780</name>
</gene>
<keyword evidence="2" id="KW-1185">Reference proteome</keyword>
<evidence type="ECO:0000313" key="2">
    <source>
        <dbReference type="Proteomes" id="UP000321532"/>
    </source>
</evidence>
<comment type="caution">
    <text evidence="1">The sequence shown here is derived from an EMBL/GenBank/DDBJ whole genome shotgun (WGS) entry which is preliminary data.</text>
</comment>
<proteinExistence type="predicted"/>
<dbReference type="SUPFAM" id="SSF54001">
    <property type="entry name" value="Cysteine proteinases"/>
    <property type="match status" value="1"/>
</dbReference>
<dbReference type="InterPro" id="IPR024453">
    <property type="entry name" value="Peptidase_C92"/>
</dbReference>
<name>A0A512ATU0_9BACT</name>
<evidence type="ECO:0008006" key="3">
    <source>
        <dbReference type="Google" id="ProtNLM"/>
    </source>
</evidence>
<organism evidence="1 2">
    <name type="scientific">Adhaeribacter aerolatus</name>
    <dbReference type="NCBI Taxonomy" id="670289"/>
    <lineage>
        <taxon>Bacteria</taxon>
        <taxon>Pseudomonadati</taxon>
        <taxon>Bacteroidota</taxon>
        <taxon>Cytophagia</taxon>
        <taxon>Cytophagales</taxon>
        <taxon>Hymenobacteraceae</taxon>
        <taxon>Adhaeribacter</taxon>
    </lineage>
</organism>